<sequence length="478" mass="55095">MKKLEPQHWNHPCAAHLLARSGFGAPPDQISLAASRSLEDAVDALFQTPANITPPEWVTPEAAVKPDLQMLRALTDDERRRYRRKFQRETAQQQRELTGWWLERMISSPCPLQEKMTLFWHGHFATSIRKVRSAYMMYAQNQTLRRNAFGNWRQLITAVSQDPAMLVYLDNTRSRAGAPNENYARELMELFTLGEGRYTEDDIKEAARAFTGWMVHPKRYAFFNNVRNHDRKPKTFFGRTGNFTGHDIIRIILEQEKAAEFLVSRLWNFFAYENPSPDIVQELAAQFRDNDYELQPLLKSIFMSEAFYSPQAMHTQIKSPAQWLVGSCIALGIRKPDTSQSINALRSLGQELFAPPNVKGWDGGYAWITTSSLTSRYNLAKQLINQRKRLPPGEGKNDRRFGGYIVNTANVLPWDKRNSLEQARNHLELNVYQTVLSPADRSKIDGYFDHLNPVSDWTDSDVRNILHVLMSTPQYQLT</sequence>
<dbReference type="InterPro" id="IPR014917">
    <property type="entry name" value="DUF1800"/>
</dbReference>
<protein>
    <submittedName>
        <fullName evidence="1">DUF1800 domain-containing protein</fullName>
    </submittedName>
</protein>
<evidence type="ECO:0000313" key="1">
    <source>
        <dbReference type="EMBL" id="MDZ8119752.1"/>
    </source>
</evidence>
<proteinExistence type="predicted"/>
<dbReference type="EMBL" id="JARVCO010000012">
    <property type="protein sequence ID" value="MDZ8119752.1"/>
    <property type="molecule type" value="Genomic_DNA"/>
</dbReference>
<reference evidence="1 2" key="1">
    <citation type="journal article" date="2024" name="Appl. Environ. Microbiol.">
        <title>Pontiella agarivorans sp. nov., a novel marine anaerobic bacterium capable of degrading macroalgal polysaccharides and fixing nitrogen.</title>
        <authorList>
            <person name="Liu N."/>
            <person name="Kivenson V."/>
            <person name="Peng X."/>
            <person name="Cui Z."/>
            <person name="Lankiewicz T.S."/>
            <person name="Gosselin K.M."/>
            <person name="English C.J."/>
            <person name="Blair E.M."/>
            <person name="O'Malley M.A."/>
            <person name="Valentine D.L."/>
        </authorList>
    </citation>
    <scope>NUCLEOTIDE SEQUENCE [LARGE SCALE GENOMIC DNA]</scope>
    <source>
        <strain evidence="1 2">NLcol2</strain>
    </source>
</reference>
<organism evidence="1 2">
    <name type="scientific">Pontiella agarivorans</name>
    <dbReference type="NCBI Taxonomy" id="3038953"/>
    <lineage>
        <taxon>Bacteria</taxon>
        <taxon>Pseudomonadati</taxon>
        <taxon>Kiritimatiellota</taxon>
        <taxon>Kiritimatiellia</taxon>
        <taxon>Kiritimatiellales</taxon>
        <taxon>Pontiellaceae</taxon>
        <taxon>Pontiella</taxon>
    </lineage>
</organism>
<dbReference type="Pfam" id="PF08811">
    <property type="entry name" value="DUF1800"/>
    <property type="match status" value="1"/>
</dbReference>
<name>A0ABU5MZY3_9BACT</name>
<evidence type="ECO:0000313" key="2">
    <source>
        <dbReference type="Proteomes" id="UP001290861"/>
    </source>
</evidence>
<gene>
    <name evidence="1" type="ORF">P9H32_14075</name>
</gene>
<dbReference type="Proteomes" id="UP001290861">
    <property type="component" value="Unassembled WGS sequence"/>
</dbReference>
<accession>A0ABU5MZY3</accession>
<keyword evidence="2" id="KW-1185">Reference proteome</keyword>
<dbReference type="RefSeq" id="WP_322609534.1">
    <property type="nucleotide sequence ID" value="NZ_JARVCO010000012.1"/>
</dbReference>
<comment type="caution">
    <text evidence="1">The sequence shown here is derived from an EMBL/GenBank/DDBJ whole genome shotgun (WGS) entry which is preliminary data.</text>
</comment>